<feature type="non-terminal residue" evidence="1">
    <location>
        <position position="1"/>
    </location>
</feature>
<name>A0A381WPZ6_9ZZZZ</name>
<accession>A0A381WPZ6</accession>
<proteinExistence type="predicted"/>
<evidence type="ECO:0000313" key="1">
    <source>
        <dbReference type="EMBL" id="SVA54584.1"/>
    </source>
</evidence>
<feature type="non-terminal residue" evidence="1">
    <location>
        <position position="81"/>
    </location>
</feature>
<reference evidence="1" key="1">
    <citation type="submission" date="2018-05" db="EMBL/GenBank/DDBJ databases">
        <authorList>
            <person name="Lanie J.A."/>
            <person name="Ng W.-L."/>
            <person name="Kazmierczak K.M."/>
            <person name="Andrzejewski T.M."/>
            <person name="Davidsen T.M."/>
            <person name="Wayne K.J."/>
            <person name="Tettelin H."/>
            <person name="Glass J.I."/>
            <person name="Rusch D."/>
            <person name="Podicherti R."/>
            <person name="Tsui H.-C.T."/>
            <person name="Winkler M.E."/>
        </authorList>
    </citation>
    <scope>NUCLEOTIDE SEQUENCE</scope>
</reference>
<organism evidence="1">
    <name type="scientific">marine metagenome</name>
    <dbReference type="NCBI Taxonomy" id="408172"/>
    <lineage>
        <taxon>unclassified sequences</taxon>
        <taxon>metagenomes</taxon>
        <taxon>ecological metagenomes</taxon>
    </lineage>
</organism>
<dbReference type="EMBL" id="UINC01012507">
    <property type="protein sequence ID" value="SVA54584.1"/>
    <property type="molecule type" value="Genomic_DNA"/>
</dbReference>
<sequence length="81" mass="8433">VAAAGIRLLSDALRDQGVQVVDALWEPPSEVVGASLAQVAADLRRLAANERAVQAMIEAKPAVVGVTTAAETLGLEPRQFL</sequence>
<dbReference type="AlphaFoldDB" id="A0A381WPZ6"/>
<protein>
    <submittedName>
        <fullName evidence="1">Uncharacterized protein</fullName>
    </submittedName>
</protein>
<gene>
    <name evidence="1" type="ORF">METZ01_LOCUS107438</name>
</gene>